<dbReference type="InterPro" id="IPR050109">
    <property type="entry name" value="HTH-type_TetR-like_transc_reg"/>
</dbReference>
<sequence>MSSTDIEPAESRRPARYHAKREAILAAAALAINEQSAKGLTLADVGRRVGLTTTSVTYYFKKKEDLAAACFSRTLDKLLEILDQALEEPTPQLRVRRYLSLHMARLARIQAGQEAPFAVLSDLRAMEDPLRGQLLAGWRTVFRRTRSLWGSPATRVHADLYGARAHLLLEKTFWLPVWLDRYDAHEFDRLEARMMQLLTHGVAAEGQSWAPELIPLVQIQDDETVNRDAFLRVATRLMNEVGYRGASVERISAELKVTKGSFYHHMDAKDDLITACYDRSFNIMTTAQRLSDTVAGNHWRRLSSVLASILNLQLANGEGLLRTTALTSVPAHEFALMLERSHRIAQSYAGMISDGVAEGSMRPVDPFIASQGLVALQNAAFDMRSWASTMPRERAVALYASSLAFGMFDDRVLEAL</sequence>
<accession>A0ABX8TKV4</accession>
<keyword evidence="1" id="KW-0805">Transcription regulation</keyword>
<protein>
    <submittedName>
        <fullName evidence="6">TetR family transcriptional regulator</fullName>
    </submittedName>
</protein>
<feature type="DNA-binding region" description="H-T-H motif" evidence="4">
    <location>
        <begin position="247"/>
        <end position="266"/>
    </location>
</feature>
<evidence type="ECO:0000256" key="1">
    <source>
        <dbReference type="ARBA" id="ARBA00023015"/>
    </source>
</evidence>
<dbReference type="PANTHER" id="PTHR30055:SF234">
    <property type="entry name" value="HTH-TYPE TRANSCRIPTIONAL REGULATOR BETI"/>
    <property type="match status" value="1"/>
</dbReference>
<evidence type="ECO:0000313" key="6">
    <source>
        <dbReference type="EMBL" id="QYC11871.1"/>
    </source>
</evidence>
<keyword evidence="3" id="KW-0804">Transcription</keyword>
<dbReference type="PROSITE" id="PS50977">
    <property type="entry name" value="HTH_TETR_2"/>
    <property type="match status" value="2"/>
</dbReference>
<reference evidence="6 7" key="1">
    <citation type="submission" date="2021-07" db="EMBL/GenBank/DDBJ databases">
        <title>Isolation and characterization of bacteria from a gold mining with a capacity of golden bioaccumulation.</title>
        <authorList>
            <person name="Yang X.J."/>
        </authorList>
    </citation>
    <scope>NUCLEOTIDE SEQUENCE [LARGE SCALE GENOMIC DNA]</scope>
    <source>
        <strain evidence="6 7">Au29</strain>
    </source>
</reference>
<dbReference type="InterPro" id="IPR001647">
    <property type="entry name" value="HTH_TetR"/>
</dbReference>
<evidence type="ECO:0000256" key="2">
    <source>
        <dbReference type="ARBA" id="ARBA00023125"/>
    </source>
</evidence>
<proteinExistence type="predicted"/>
<feature type="DNA-binding region" description="H-T-H motif" evidence="4">
    <location>
        <begin position="41"/>
        <end position="60"/>
    </location>
</feature>
<evidence type="ECO:0000259" key="5">
    <source>
        <dbReference type="PROSITE" id="PS50977"/>
    </source>
</evidence>
<evidence type="ECO:0000256" key="4">
    <source>
        <dbReference type="PROSITE-ProRule" id="PRU00335"/>
    </source>
</evidence>
<name>A0ABX8TKV4_9CAUL</name>
<feature type="domain" description="HTH tetR-type" evidence="5">
    <location>
        <begin position="18"/>
        <end position="78"/>
    </location>
</feature>
<gene>
    <name evidence="6" type="ORF">KWG56_07955</name>
</gene>
<dbReference type="PANTHER" id="PTHR30055">
    <property type="entry name" value="HTH-TYPE TRANSCRIPTIONAL REGULATOR RUTR"/>
    <property type="match status" value="1"/>
</dbReference>
<evidence type="ECO:0000313" key="7">
    <source>
        <dbReference type="Proteomes" id="UP000824334"/>
    </source>
</evidence>
<evidence type="ECO:0000256" key="3">
    <source>
        <dbReference type="ARBA" id="ARBA00023163"/>
    </source>
</evidence>
<keyword evidence="2 4" id="KW-0238">DNA-binding</keyword>
<dbReference type="Proteomes" id="UP000824334">
    <property type="component" value="Chromosome"/>
</dbReference>
<feature type="domain" description="HTH tetR-type" evidence="5">
    <location>
        <begin position="224"/>
        <end position="284"/>
    </location>
</feature>
<dbReference type="EMBL" id="CP080034">
    <property type="protein sequence ID" value="QYC11871.1"/>
    <property type="molecule type" value="Genomic_DNA"/>
</dbReference>
<keyword evidence="7" id="KW-1185">Reference proteome</keyword>
<dbReference type="RefSeq" id="WP_219354376.1">
    <property type="nucleotide sequence ID" value="NZ_CP080034.1"/>
</dbReference>
<dbReference type="Pfam" id="PF00440">
    <property type="entry name" value="TetR_N"/>
    <property type="match status" value="2"/>
</dbReference>
<dbReference type="GeneID" id="94375196"/>
<organism evidence="6 7">
    <name type="scientific">Brevundimonas nasdae</name>
    <dbReference type="NCBI Taxonomy" id="172043"/>
    <lineage>
        <taxon>Bacteria</taxon>
        <taxon>Pseudomonadati</taxon>
        <taxon>Pseudomonadota</taxon>
        <taxon>Alphaproteobacteria</taxon>
        <taxon>Caulobacterales</taxon>
        <taxon>Caulobacteraceae</taxon>
        <taxon>Brevundimonas</taxon>
    </lineage>
</organism>